<evidence type="ECO:0000313" key="2">
    <source>
        <dbReference type="Proteomes" id="UP001055167"/>
    </source>
</evidence>
<keyword evidence="2" id="KW-1185">Reference proteome</keyword>
<dbReference type="EMBL" id="BPQH01000021">
    <property type="protein sequence ID" value="GJD52713.1"/>
    <property type="molecule type" value="Genomic_DNA"/>
</dbReference>
<organism evidence="1 2">
    <name type="scientific">Methylobacterium crusticola</name>
    <dbReference type="NCBI Taxonomy" id="1697972"/>
    <lineage>
        <taxon>Bacteria</taxon>
        <taxon>Pseudomonadati</taxon>
        <taxon>Pseudomonadota</taxon>
        <taxon>Alphaproteobacteria</taxon>
        <taxon>Hyphomicrobiales</taxon>
        <taxon>Methylobacteriaceae</taxon>
        <taxon>Methylobacterium</taxon>
    </lineage>
</organism>
<reference evidence="1" key="2">
    <citation type="submission" date="2021-08" db="EMBL/GenBank/DDBJ databases">
        <authorList>
            <person name="Tani A."/>
            <person name="Ola A."/>
            <person name="Ogura Y."/>
            <person name="Katsura K."/>
            <person name="Hayashi T."/>
        </authorList>
    </citation>
    <scope>NUCLEOTIDE SEQUENCE</scope>
    <source>
        <strain evidence="1">KCTC 52305</strain>
    </source>
</reference>
<accession>A0ABQ4R527</accession>
<gene>
    <name evidence="1" type="ORF">OPKNFCMD_5479</name>
</gene>
<comment type="caution">
    <text evidence="1">The sequence shown here is derived from an EMBL/GenBank/DDBJ whole genome shotgun (WGS) entry which is preliminary data.</text>
</comment>
<dbReference type="Proteomes" id="UP001055167">
    <property type="component" value="Unassembled WGS sequence"/>
</dbReference>
<dbReference type="RefSeq" id="WP_128561229.1">
    <property type="nucleotide sequence ID" value="NZ_BPQH01000021.1"/>
</dbReference>
<sequence>MATTPTMGELYKALTLSEDNLLTAIKTYLEDPSKPVILEAGEYRLDVGAAVQAHPWAREMLARETATKVFREGAVRTAVLLARPA</sequence>
<evidence type="ECO:0000313" key="1">
    <source>
        <dbReference type="EMBL" id="GJD52713.1"/>
    </source>
</evidence>
<proteinExistence type="predicted"/>
<name>A0ABQ4R527_9HYPH</name>
<reference evidence="1" key="1">
    <citation type="journal article" date="2021" name="Front. Microbiol.">
        <title>Comprehensive Comparative Genomics and Phenotyping of Methylobacterium Species.</title>
        <authorList>
            <person name="Alessa O."/>
            <person name="Ogura Y."/>
            <person name="Fujitani Y."/>
            <person name="Takami H."/>
            <person name="Hayashi T."/>
            <person name="Sahin N."/>
            <person name="Tani A."/>
        </authorList>
    </citation>
    <scope>NUCLEOTIDE SEQUENCE</scope>
    <source>
        <strain evidence="1">KCTC 52305</strain>
    </source>
</reference>
<protein>
    <submittedName>
        <fullName evidence="1">Uncharacterized protein</fullName>
    </submittedName>
</protein>